<sequence length="32" mass="3634">MNHLGGLRQQQGFSQLLDSWEKRSSDNADLMA</sequence>
<comment type="caution">
    <text evidence="1">The sequence shown here is derived from an EMBL/GenBank/DDBJ whole genome shotgun (WGS) entry which is preliminary data.</text>
</comment>
<feature type="non-terminal residue" evidence="1">
    <location>
        <position position="32"/>
    </location>
</feature>
<proteinExistence type="predicted"/>
<gene>
    <name evidence="1" type="ORF">LCGC14_2499110</name>
</gene>
<dbReference type="AlphaFoldDB" id="A0A0F9DW74"/>
<protein>
    <submittedName>
        <fullName evidence="1">Uncharacterized protein</fullName>
    </submittedName>
</protein>
<dbReference type="EMBL" id="LAZR01039804">
    <property type="protein sequence ID" value="KKL16088.1"/>
    <property type="molecule type" value="Genomic_DNA"/>
</dbReference>
<reference evidence="1" key="1">
    <citation type="journal article" date="2015" name="Nature">
        <title>Complex archaea that bridge the gap between prokaryotes and eukaryotes.</title>
        <authorList>
            <person name="Spang A."/>
            <person name="Saw J.H."/>
            <person name="Jorgensen S.L."/>
            <person name="Zaremba-Niedzwiedzka K."/>
            <person name="Martijn J."/>
            <person name="Lind A.E."/>
            <person name="van Eijk R."/>
            <person name="Schleper C."/>
            <person name="Guy L."/>
            <person name="Ettema T.J."/>
        </authorList>
    </citation>
    <scope>NUCLEOTIDE SEQUENCE</scope>
</reference>
<accession>A0A0F9DW74</accession>
<organism evidence="1">
    <name type="scientific">marine sediment metagenome</name>
    <dbReference type="NCBI Taxonomy" id="412755"/>
    <lineage>
        <taxon>unclassified sequences</taxon>
        <taxon>metagenomes</taxon>
        <taxon>ecological metagenomes</taxon>
    </lineage>
</organism>
<evidence type="ECO:0000313" key="1">
    <source>
        <dbReference type="EMBL" id="KKL16088.1"/>
    </source>
</evidence>
<name>A0A0F9DW74_9ZZZZ</name>